<evidence type="ECO:0000256" key="3">
    <source>
        <dbReference type="ARBA" id="ARBA00022723"/>
    </source>
</evidence>
<dbReference type="SUPFAM" id="SSF46946">
    <property type="entry name" value="S13-like H2TH domain"/>
    <property type="match status" value="1"/>
</dbReference>
<evidence type="ECO:0000256" key="9">
    <source>
        <dbReference type="ARBA" id="ARBA00023204"/>
    </source>
</evidence>
<proteinExistence type="inferred from homology"/>
<evidence type="ECO:0000256" key="7">
    <source>
        <dbReference type="ARBA" id="ARBA00022833"/>
    </source>
</evidence>
<dbReference type="PROSITE" id="PS51068">
    <property type="entry name" value="FPG_CAT"/>
    <property type="match status" value="1"/>
</dbReference>
<keyword evidence="12" id="KW-0326">Glycosidase</keyword>
<dbReference type="InterPro" id="IPR012319">
    <property type="entry name" value="FPG_cat"/>
</dbReference>
<comment type="similarity">
    <text evidence="1">Belongs to the FPG family.</text>
</comment>
<dbReference type="PROSITE" id="PS51066">
    <property type="entry name" value="ZF_FPG_2"/>
    <property type="match status" value="1"/>
</dbReference>
<evidence type="ECO:0000256" key="13">
    <source>
        <dbReference type="ARBA" id="ARBA00044632"/>
    </source>
</evidence>
<keyword evidence="11" id="KW-0511">Multifunctional enzyme</keyword>
<dbReference type="PANTHER" id="PTHR42697">
    <property type="entry name" value="ENDONUCLEASE 8"/>
    <property type="match status" value="1"/>
</dbReference>
<keyword evidence="5 14" id="KW-0863">Zinc-finger</keyword>
<evidence type="ECO:0000256" key="5">
    <source>
        <dbReference type="ARBA" id="ARBA00022771"/>
    </source>
</evidence>
<evidence type="ECO:0000256" key="8">
    <source>
        <dbReference type="ARBA" id="ARBA00023125"/>
    </source>
</evidence>
<organism evidence="17 18">
    <name type="scientific">Serinibacter salmoneus</name>
    <dbReference type="NCBI Taxonomy" id="556530"/>
    <lineage>
        <taxon>Bacteria</taxon>
        <taxon>Bacillati</taxon>
        <taxon>Actinomycetota</taxon>
        <taxon>Actinomycetes</taxon>
        <taxon>Micrococcales</taxon>
        <taxon>Beutenbergiaceae</taxon>
        <taxon>Serinibacter</taxon>
    </lineage>
</organism>
<dbReference type="InterPro" id="IPR015886">
    <property type="entry name" value="H2TH_FPG"/>
</dbReference>
<dbReference type="Gene3D" id="1.10.8.50">
    <property type="match status" value="1"/>
</dbReference>
<dbReference type="RefSeq" id="WP_098468485.1">
    <property type="nucleotide sequence ID" value="NZ_PDJD01000001.1"/>
</dbReference>
<keyword evidence="3" id="KW-0479">Metal-binding</keyword>
<evidence type="ECO:0000256" key="12">
    <source>
        <dbReference type="ARBA" id="ARBA00023295"/>
    </source>
</evidence>
<sequence>MPEGDVVLRVARRLTLALSGEEITRSDLRWPSIAGVDLVGLHSLGTVTYGKHLLTRLSDGRTLHSHLRMEGMWRIERTGSPAARGDRGDVRALLATRHWTCLGMRLGMMDLLATRDEPRLLADLGPDVLAPRFPEHADRVRQRARSDPDRAIGAVLLDQRVLAGLGTIYMAETLFRHRISPWRPVQEVPDVVDLATTARHLMQSAADATAAPGEPGARPVAVHGRLGLPCRRCGERIRVGEVGAAPMQRPAFYCPRCQPS</sequence>
<dbReference type="Proteomes" id="UP000224915">
    <property type="component" value="Unassembled WGS sequence"/>
</dbReference>
<dbReference type="InterPro" id="IPR000214">
    <property type="entry name" value="Znf_DNA_glyclase/AP_lyase"/>
</dbReference>
<feature type="domain" description="FPG-type" evidence="15">
    <location>
        <begin position="221"/>
        <end position="259"/>
    </location>
</feature>
<dbReference type="GO" id="GO:0006284">
    <property type="term" value="P:base-excision repair"/>
    <property type="evidence" value="ECO:0007669"/>
    <property type="project" value="InterPro"/>
</dbReference>
<dbReference type="PANTHER" id="PTHR42697:SF1">
    <property type="entry name" value="ENDONUCLEASE 8"/>
    <property type="match status" value="1"/>
</dbReference>
<keyword evidence="4" id="KW-0227">DNA damage</keyword>
<keyword evidence="18" id="KW-1185">Reference proteome</keyword>
<keyword evidence="17" id="KW-0540">Nuclease</keyword>
<dbReference type="GO" id="GO:0000703">
    <property type="term" value="F:oxidized pyrimidine nucleobase lesion DNA N-glycosylase activity"/>
    <property type="evidence" value="ECO:0007669"/>
    <property type="project" value="TreeGrafter"/>
</dbReference>
<gene>
    <name evidence="17" type="ORF">ATL40_0910</name>
</gene>
<accession>A0A2A9D0I7</accession>
<dbReference type="Gene3D" id="3.20.190.10">
    <property type="entry name" value="MutM-like, N-terminal"/>
    <property type="match status" value="1"/>
</dbReference>
<dbReference type="GO" id="GO:0140078">
    <property type="term" value="F:class I DNA-(apurinic or apyrimidinic site) endonuclease activity"/>
    <property type="evidence" value="ECO:0007669"/>
    <property type="project" value="UniProtKB-EC"/>
</dbReference>
<keyword evidence="9" id="KW-0234">DNA repair</keyword>
<dbReference type="GO" id="GO:0008270">
    <property type="term" value="F:zinc ion binding"/>
    <property type="evidence" value="ECO:0007669"/>
    <property type="project" value="UniProtKB-KW"/>
</dbReference>
<dbReference type="CDD" id="cd08971">
    <property type="entry name" value="AcNei2_N"/>
    <property type="match status" value="1"/>
</dbReference>
<keyword evidence="6" id="KW-0378">Hydrolase</keyword>
<dbReference type="AlphaFoldDB" id="A0A2A9D0I7"/>
<evidence type="ECO:0000256" key="2">
    <source>
        <dbReference type="ARBA" id="ARBA00012720"/>
    </source>
</evidence>
<reference evidence="17 18" key="1">
    <citation type="submission" date="2017-10" db="EMBL/GenBank/DDBJ databases">
        <title>Sequencing the genomes of 1000 actinobacteria strains.</title>
        <authorList>
            <person name="Klenk H.-P."/>
        </authorList>
    </citation>
    <scope>NUCLEOTIDE SEQUENCE [LARGE SCALE GENOMIC DNA]</scope>
    <source>
        <strain evidence="17 18">DSM 21801</strain>
    </source>
</reference>
<evidence type="ECO:0000256" key="1">
    <source>
        <dbReference type="ARBA" id="ARBA00009409"/>
    </source>
</evidence>
<dbReference type="EMBL" id="PDJD01000001">
    <property type="protein sequence ID" value="PFG19350.1"/>
    <property type="molecule type" value="Genomic_DNA"/>
</dbReference>
<name>A0A2A9D0I7_9MICO</name>
<evidence type="ECO:0000256" key="6">
    <source>
        <dbReference type="ARBA" id="ARBA00022801"/>
    </source>
</evidence>
<keyword evidence="17" id="KW-0255">Endonuclease</keyword>
<dbReference type="SMART" id="SM00898">
    <property type="entry name" value="Fapy_DNA_glyco"/>
    <property type="match status" value="1"/>
</dbReference>
<dbReference type="Pfam" id="PF06831">
    <property type="entry name" value="H2TH"/>
    <property type="match status" value="1"/>
</dbReference>
<dbReference type="SUPFAM" id="SSF57716">
    <property type="entry name" value="Glucocorticoid receptor-like (DNA-binding domain)"/>
    <property type="match status" value="1"/>
</dbReference>
<dbReference type="PROSITE" id="PS01242">
    <property type="entry name" value="ZF_FPG_1"/>
    <property type="match status" value="1"/>
</dbReference>
<keyword evidence="8" id="KW-0238">DNA-binding</keyword>
<protein>
    <recommendedName>
        <fullName evidence="2">DNA-(apurinic or apyrimidinic site) lyase</fullName>
        <ecNumber evidence="2">4.2.99.18</ecNumber>
    </recommendedName>
</protein>
<dbReference type="GO" id="GO:0003684">
    <property type="term" value="F:damaged DNA binding"/>
    <property type="evidence" value="ECO:0007669"/>
    <property type="project" value="InterPro"/>
</dbReference>
<dbReference type="OrthoDB" id="9800855at2"/>
<dbReference type="InterPro" id="IPR035937">
    <property type="entry name" value="FPG_N"/>
</dbReference>
<dbReference type="InterPro" id="IPR015887">
    <property type="entry name" value="DNA_glyclase_Znf_dom_DNA_BS"/>
</dbReference>
<evidence type="ECO:0000313" key="17">
    <source>
        <dbReference type="EMBL" id="PFG19350.1"/>
    </source>
</evidence>
<dbReference type="SUPFAM" id="SSF81624">
    <property type="entry name" value="N-terminal domain of MutM-like DNA repair proteins"/>
    <property type="match status" value="1"/>
</dbReference>
<evidence type="ECO:0000256" key="4">
    <source>
        <dbReference type="ARBA" id="ARBA00022763"/>
    </source>
</evidence>
<dbReference type="Pfam" id="PF01149">
    <property type="entry name" value="Fapy_DNA_glyco"/>
    <property type="match status" value="1"/>
</dbReference>
<evidence type="ECO:0000256" key="14">
    <source>
        <dbReference type="PROSITE-ProRule" id="PRU00391"/>
    </source>
</evidence>
<dbReference type="SMART" id="SM01232">
    <property type="entry name" value="H2TH"/>
    <property type="match status" value="1"/>
</dbReference>
<evidence type="ECO:0000259" key="15">
    <source>
        <dbReference type="PROSITE" id="PS51066"/>
    </source>
</evidence>
<evidence type="ECO:0000259" key="16">
    <source>
        <dbReference type="PROSITE" id="PS51068"/>
    </source>
</evidence>
<evidence type="ECO:0000256" key="10">
    <source>
        <dbReference type="ARBA" id="ARBA00023239"/>
    </source>
</evidence>
<evidence type="ECO:0000313" key="18">
    <source>
        <dbReference type="Proteomes" id="UP000224915"/>
    </source>
</evidence>
<evidence type="ECO:0000256" key="11">
    <source>
        <dbReference type="ARBA" id="ARBA00023268"/>
    </source>
</evidence>
<dbReference type="InterPro" id="IPR010979">
    <property type="entry name" value="Ribosomal_uS13-like_H2TH"/>
</dbReference>
<comment type="catalytic activity">
    <reaction evidence="13">
        <text>2'-deoxyribonucleotide-(2'-deoxyribose 5'-phosphate)-2'-deoxyribonucleotide-DNA = a 3'-end 2'-deoxyribonucleotide-(2,3-dehydro-2,3-deoxyribose 5'-phosphate)-DNA + a 5'-end 5'-phospho-2'-deoxyribonucleoside-DNA + H(+)</text>
        <dbReference type="Rhea" id="RHEA:66592"/>
        <dbReference type="Rhea" id="RHEA-COMP:13180"/>
        <dbReference type="Rhea" id="RHEA-COMP:16897"/>
        <dbReference type="Rhea" id="RHEA-COMP:17067"/>
        <dbReference type="ChEBI" id="CHEBI:15378"/>
        <dbReference type="ChEBI" id="CHEBI:136412"/>
        <dbReference type="ChEBI" id="CHEBI:157695"/>
        <dbReference type="ChEBI" id="CHEBI:167181"/>
        <dbReference type="EC" id="4.2.99.18"/>
    </reaction>
</comment>
<dbReference type="EC" id="4.2.99.18" evidence="2"/>
<feature type="domain" description="Formamidopyrimidine-DNA glycosylase catalytic" evidence="16">
    <location>
        <begin position="2"/>
        <end position="94"/>
    </location>
</feature>
<comment type="caution">
    <text evidence="17">The sequence shown here is derived from an EMBL/GenBank/DDBJ whole genome shotgun (WGS) entry which is preliminary data.</text>
</comment>
<keyword evidence="7" id="KW-0862">Zinc</keyword>
<keyword evidence="10" id="KW-0456">Lyase</keyword>
<dbReference type="InterPro" id="IPR044090">
    <property type="entry name" value="Nei2_N"/>
</dbReference>